<dbReference type="GO" id="GO:0008843">
    <property type="term" value="F:endochitinase activity"/>
    <property type="evidence" value="ECO:0007669"/>
    <property type="project" value="UniProtKB-EC"/>
</dbReference>
<dbReference type="CDD" id="cd06548">
    <property type="entry name" value="GH18_chitinase"/>
    <property type="match status" value="1"/>
</dbReference>
<dbReference type="FunFam" id="3.20.20.80:FF:000095">
    <property type="entry name" value="Endochitinase B1"/>
    <property type="match status" value="1"/>
</dbReference>
<comment type="catalytic activity">
    <reaction evidence="1">
        <text>Random endo-hydrolysis of N-acetyl-beta-D-glucosaminide (1-&gt;4)-beta-linkages in chitin and chitodextrins.</text>
        <dbReference type="EC" id="3.2.1.14"/>
    </reaction>
</comment>
<dbReference type="FunFam" id="3.10.50.10:FF:000005">
    <property type="entry name" value="Endochitinase B1"/>
    <property type="match status" value="1"/>
</dbReference>
<keyword evidence="6" id="KW-0325">Glycoprotein</keyword>
<dbReference type="Gene3D" id="3.20.20.80">
    <property type="entry name" value="Glycosidases"/>
    <property type="match status" value="1"/>
</dbReference>
<dbReference type="GO" id="GO:0005576">
    <property type="term" value="C:extracellular region"/>
    <property type="evidence" value="ECO:0007669"/>
    <property type="project" value="TreeGrafter"/>
</dbReference>
<evidence type="ECO:0000259" key="12">
    <source>
        <dbReference type="PROSITE" id="PS51910"/>
    </source>
</evidence>
<dbReference type="InterPro" id="IPR011583">
    <property type="entry name" value="Chitinase_II/V-like_cat"/>
</dbReference>
<dbReference type="InterPro" id="IPR001579">
    <property type="entry name" value="Glyco_hydro_18_chit_AS"/>
</dbReference>
<dbReference type="Proteomes" id="UP000091956">
    <property type="component" value="Unassembled WGS sequence"/>
</dbReference>
<evidence type="ECO:0000256" key="7">
    <source>
        <dbReference type="ARBA" id="ARBA00023277"/>
    </source>
</evidence>
<evidence type="ECO:0000256" key="1">
    <source>
        <dbReference type="ARBA" id="ARBA00000822"/>
    </source>
</evidence>
<dbReference type="SMART" id="SM00636">
    <property type="entry name" value="Glyco_18"/>
    <property type="match status" value="1"/>
</dbReference>
<keyword evidence="8 10" id="KW-0326">Glycosidase</keyword>
<feature type="signal peptide" evidence="11">
    <location>
        <begin position="1"/>
        <end position="20"/>
    </location>
</feature>
<keyword evidence="9" id="KW-0624">Polysaccharide degradation</keyword>
<dbReference type="InterPro" id="IPR029070">
    <property type="entry name" value="Chitinase_insertion_sf"/>
</dbReference>
<dbReference type="PROSITE" id="PS01095">
    <property type="entry name" value="GH18_1"/>
    <property type="match status" value="1"/>
</dbReference>
<reference evidence="14" key="2">
    <citation type="journal article" date="2018" name="Nat. Commun.">
        <title>Extreme sensitivity to ultraviolet light in the fungal pathogen causing white-nose syndrome of bats.</title>
        <authorList>
            <person name="Palmer J.M."/>
            <person name="Drees K.P."/>
            <person name="Foster J.T."/>
            <person name="Lindner D.L."/>
        </authorList>
    </citation>
    <scope>NUCLEOTIDE SEQUENCE [LARGE SCALE GENOMIC DNA]</scope>
    <source>
        <strain evidence="14">UAMH 10579</strain>
    </source>
</reference>
<dbReference type="GO" id="GO:0006032">
    <property type="term" value="P:chitin catabolic process"/>
    <property type="evidence" value="ECO:0007669"/>
    <property type="project" value="UniProtKB-KW"/>
</dbReference>
<keyword evidence="7" id="KW-0119">Carbohydrate metabolism</keyword>
<evidence type="ECO:0000256" key="5">
    <source>
        <dbReference type="ARBA" id="ARBA00023024"/>
    </source>
</evidence>
<evidence type="ECO:0000256" key="3">
    <source>
        <dbReference type="ARBA" id="ARBA00012729"/>
    </source>
</evidence>
<dbReference type="PANTHER" id="PTHR11177">
    <property type="entry name" value="CHITINASE"/>
    <property type="match status" value="1"/>
</dbReference>
<comment type="similarity">
    <text evidence="2">Belongs to the glycosyl hydrolase 18 family. Chitinase class V subfamily.</text>
</comment>
<evidence type="ECO:0000313" key="13">
    <source>
        <dbReference type="EMBL" id="OBT98426.1"/>
    </source>
</evidence>
<evidence type="ECO:0000256" key="6">
    <source>
        <dbReference type="ARBA" id="ARBA00023180"/>
    </source>
</evidence>
<dbReference type="GeneID" id="28836486"/>
<dbReference type="EC" id="3.2.1.14" evidence="3"/>
<dbReference type="RefSeq" id="XP_018132159.1">
    <property type="nucleotide sequence ID" value="XM_018272598.2"/>
</dbReference>
<dbReference type="InterPro" id="IPR017853">
    <property type="entry name" value="GH"/>
</dbReference>
<evidence type="ECO:0000256" key="2">
    <source>
        <dbReference type="ARBA" id="ARBA00008682"/>
    </source>
</evidence>
<dbReference type="Pfam" id="PF00704">
    <property type="entry name" value="Glyco_hydro_18"/>
    <property type="match status" value="1"/>
</dbReference>
<dbReference type="SUPFAM" id="SSF54556">
    <property type="entry name" value="Chitinase insertion domain"/>
    <property type="match status" value="1"/>
</dbReference>
<evidence type="ECO:0000256" key="9">
    <source>
        <dbReference type="ARBA" id="ARBA00023326"/>
    </source>
</evidence>
<protein>
    <recommendedName>
        <fullName evidence="3">chitinase</fullName>
        <ecNumber evidence="3">3.2.1.14</ecNumber>
    </recommendedName>
</protein>
<evidence type="ECO:0000256" key="4">
    <source>
        <dbReference type="ARBA" id="ARBA00022801"/>
    </source>
</evidence>
<sequence length="434" mass="47309">MLSWTKKHLALLLAIPAVFAAPTHPTSHTNLTSALLQPIAGRDVSGFRNAAYFVNWAIYGRGYLPQELPASELTHVLYSFANIRPSGTVYLSDEWADLQIHWAGDSWSDTGNNVYGCIKQLYLHKKKNRAMKTLLSIGGWTYSINFPVPASTDAGRKEFASSAVKLVADLGFDGIDIDWEYPANDVEATNMVLLLKACREALDAYAAQYAPGYHFLITIASPAGPDNYNKMHMREMDAYLDAWHLMAYDYAGSWDSVAGHQANLYPSTNNPASTPYSTDRAVTDYISAGVTAKKIVMGMPIYGRSFEATEGAGKPFTGVGSGTWENGVWDFSGLPRSGATEFHDSQAVAAYSYDAATKEFISYDTPVEINTKSEYVKSKGLGGAMFWETSSDKTGGNSLITTAANKLGSLEQSQNLLNYPASVYDNMKAGMPGQ</sequence>
<reference evidence="13 14" key="1">
    <citation type="submission" date="2016-03" db="EMBL/GenBank/DDBJ databases">
        <title>Comparative genomics of Pseudogymnoascus destructans, the fungus causing white-nose syndrome of bats.</title>
        <authorList>
            <person name="Palmer J.M."/>
            <person name="Drees K.P."/>
            <person name="Foster J.T."/>
            <person name="Lindner D.L."/>
        </authorList>
    </citation>
    <scope>NUCLEOTIDE SEQUENCE [LARGE SCALE GENOMIC DNA]</scope>
    <source>
        <strain evidence="13 14">UAMH 10579</strain>
    </source>
</reference>
<keyword evidence="5" id="KW-0146">Chitin degradation</keyword>
<evidence type="ECO:0000256" key="10">
    <source>
        <dbReference type="RuleBase" id="RU000489"/>
    </source>
</evidence>
<gene>
    <name evidence="13" type="primary">CTS1</name>
    <name evidence="13" type="ORF">VE01_03100</name>
</gene>
<dbReference type="Gene3D" id="3.10.50.10">
    <property type="match status" value="1"/>
</dbReference>
<evidence type="ECO:0000256" key="8">
    <source>
        <dbReference type="ARBA" id="ARBA00023295"/>
    </source>
</evidence>
<proteinExistence type="inferred from homology"/>
<keyword evidence="4 10" id="KW-0378">Hydrolase</keyword>
<dbReference type="GO" id="GO:0000272">
    <property type="term" value="P:polysaccharide catabolic process"/>
    <property type="evidence" value="ECO:0007669"/>
    <property type="project" value="UniProtKB-KW"/>
</dbReference>
<feature type="domain" description="GH18" evidence="12">
    <location>
        <begin position="47"/>
        <end position="410"/>
    </location>
</feature>
<dbReference type="OrthoDB" id="76388at2759"/>
<dbReference type="InterPro" id="IPR050314">
    <property type="entry name" value="Glycosyl_Hydrlase_18"/>
</dbReference>
<dbReference type="STRING" id="342668.A0A1B8GRG3"/>
<dbReference type="SUPFAM" id="SSF51445">
    <property type="entry name" value="(Trans)glycosidases"/>
    <property type="match status" value="1"/>
</dbReference>
<evidence type="ECO:0000313" key="14">
    <source>
        <dbReference type="Proteomes" id="UP000091956"/>
    </source>
</evidence>
<dbReference type="PANTHER" id="PTHR11177:SF384">
    <property type="entry name" value="CHITINASE"/>
    <property type="match status" value="1"/>
</dbReference>
<dbReference type="AlphaFoldDB" id="A0A1B8GRG3"/>
<keyword evidence="11" id="KW-0732">Signal</keyword>
<organism evidence="13 14">
    <name type="scientific">Pseudogymnoascus verrucosus</name>
    <dbReference type="NCBI Taxonomy" id="342668"/>
    <lineage>
        <taxon>Eukaryota</taxon>
        <taxon>Fungi</taxon>
        <taxon>Dikarya</taxon>
        <taxon>Ascomycota</taxon>
        <taxon>Pezizomycotina</taxon>
        <taxon>Leotiomycetes</taxon>
        <taxon>Thelebolales</taxon>
        <taxon>Thelebolaceae</taxon>
        <taxon>Pseudogymnoascus</taxon>
    </lineage>
</organism>
<name>A0A1B8GRG3_9PEZI</name>
<dbReference type="EMBL" id="KV460217">
    <property type="protein sequence ID" value="OBT98426.1"/>
    <property type="molecule type" value="Genomic_DNA"/>
</dbReference>
<dbReference type="PROSITE" id="PS51910">
    <property type="entry name" value="GH18_2"/>
    <property type="match status" value="1"/>
</dbReference>
<evidence type="ECO:0000256" key="11">
    <source>
        <dbReference type="SAM" id="SignalP"/>
    </source>
</evidence>
<dbReference type="GO" id="GO:0008061">
    <property type="term" value="F:chitin binding"/>
    <property type="evidence" value="ECO:0007669"/>
    <property type="project" value="InterPro"/>
</dbReference>
<accession>A0A1B8GRG3</accession>
<keyword evidence="14" id="KW-1185">Reference proteome</keyword>
<dbReference type="InterPro" id="IPR001223">
    <property type="entry name" value="Glyco_hydro18_cat"/>
</dbReference>
<feature type="chain" id="PRO_5008608895" description="chitinase" evidence="11">
    <location>
        <begin position="21"/>
        <end position="434"/>
    </location>
</feature>